<keyword evidence="2" id="KW-0496">Mitochondrion</keyword>
<dbReference type="InterPro" id="IPR022036">
    <property type="entry name" value="DUF3605"/>
</dbReference>
<dbReference type="Proteomes" id="UP000039324">
    <property type="component" value="Unassembled WGS sequence"/>
</dbReference>
<keyword evidence="3" id="KW-1185">Reference proteome</keyword>
<dbReference type="Proteomes" id="UP000290189">
    <property type="component" value="Unassembled WGS sequence"/>
</dbReference>
<evidence type="ECO:0000313" key="2">
    <source>
        <dbReference type="EMBL" id="SPQ95120.1"/>
    </source>
</evidence>
<protein>
    <submittedName>
        <fullName evidence="1">Uncharacterized protein</fullName>
    </submittedName>
</protein>
<dbReference type="Pfam" id="PF12239">
    <property type="entry name" value="DUF3605"/>
    <property type="match status" value="1"/>
</dbReference>
<geneLocation type="mitochondrion" evidence="2"/>
<evidence type="ECO:0000313" key="1">
    <source>
        <dbReference type="EMBL" id="CEO98306.1"/>
    </source>
</evidence>
<dbReference type="EMBL" id="CDSF01000083">
    <property type="protein sequence ID" value="CEO98306.1"/>
    <property type="molecule type" value="Genomic_DNA"/>
</dbReference>
<proteinExistence type="predicted"/>
<sequence length="171" mass="18756">MGDVGRAVRRDGAAPITWDELRDLVAVLSSIGQGSLGLGRNPQVQNEFRNTMAGVRQRFKSPNDYLFNRVFDQPTQVDPDSGLLTAGPPAATSLRLRDNDFPYDVTPDIRHCVLWAGSTDALQGAIANETSLRRHLPVALAGADLLWFVNPPHLQSVKGIPHAHIFARLKK</sequence>
<dbReference type="GO" id="GO:0005737">
    <property type="term" value="C:cytoplasm"/>
    <property type="evidence" value="ECO:0007669"/>
    <property type="project" value="TreeGrafter"/>
</dbReference>
<reference evidence="1 3" key="1">
    <citation type="submission" date="2015-02" db="EMBL/GenBank/DDBJ databases">
        <authorList>
            <person name="Chooi Y.-H."/>
        </authorList>
    </citation>
    <scope>NUCLEOTIDE SEQUENCE [LARGE SCALE GENOMIC DNA]</scope>
    <source>
        <strain evidence="1">E3</strain>
    </source>
</reference>
<dbReference type="EMBL" id="OVEO01000003">
    <property type="protein sequence ID" value="SPQ95120.1"/>
    <property type="molecule type" value="Genomic_DNA"/>
</dbReference>
<dbReference type="GO" id="GO:0006044">
    <property type="term" value="P:N-acetylglucosamine metabolic process"/>
    <property type="evidence" value="ECO:0007669"/>
    <property type="project" value="TreeGrafter"/>
</dbReference>
<evidence type="ECO:0000313" key="4">
    <source>
        <dbReference type="Proteomes" id="UP000290189"/>
    </source>
</evidence>
<gene>
    <name evidence="1" type="ORF">PBRA_006420</name>
    <name evidence="2" type="ORF">PLBR_LOCUS2335</name>
</gene>
<accession>A0A0G4IT85</accession>
<evidence type="ECO:0000313" key="3">
    <source>
        <dbReference type="Proteomes" id="UP000039324"/>
    </source>
</evidence>
<name>A0A0G4IT85_PLABS</name>
<dbReference type="PANTHER" id="PTHR35020:SF2">
    <property type="entry name" value="N-ACETYLGLUCOSAMINE-INDUCED PROTEIN 1"/>
    <property type="match status" value="1"/>
</dbReference>
<dbReference type="AlphaFoldDB" id="A0A0G4IT85"/>
<organism evidence="1 3">
    <name type="scientific">Plasmodiophora brassicae</name>
    <name type="common">Clubroot disease agent</name>
    <dbReference type="NCBI Taxonomy" id="37360"/>
    <lineage>
        <taxon>Eukaryota</taxon>
        <taxon>Sar</taxon>
        <taxon>Rhizaria</taxon>
        <taxon>Endomyxa</taxon>
        <taxon>Phytomyxea</taxon>
        <taxon>Plasmodiophorida</taxon>
        <taxon>Plasmodiophoridae</taxon>
        <taxon>Plasmodiophora</taxon>
    </lineage>
</organism>
<reference evidence="2 4" key="2">
    <citation type="submission" date="2018-03" db="EMBL/GenBank/DDBJ databases">
        <authorList>
            <person name="Fogelqvist J."/>
        </authorList>
    </citation>
    <scope>NUCLEOTIDE SEQUENCE [LARGE SCALE GENOMIC DNA]</scope>
</reference>
<dbReference type="PANTHER" id="PTHR35020">
    <property type="entry name" value="N-ACETYLGLUCOSAMINE-INDUCED PROTEIN 1"/>
    <property type="match status" value="1"/>
</dbReference>
<dbReference type="OrthoDB" id="498286at2759"/>